<evidence type="ECO:0000259" key="1">
    <source>
        <dbReference type="Pfam" id="PF03633"/>
    </source>
</evidence>
<dbReference type="AlphaFoldDB" id="A0A645GM41"/>
<dbReference type="GO" id="GO:0005975">
    <property type="term" value="P:carbohydrate metabolic process"/>
    <property type="evidence" value="ECO:0007669"/>
    <property type="project" value="InterPro"/>
</dbReference>
<organism evidence="2">
    <name type="scientific">bioreactor metagenome</name>
    <dbReference type="NCBI Taxonomy" id="1076179"/>
    <lineage>
        <taxon>unclassified sequences</taxon>
        <taxon>metagenomes</taxon>
        <taxon>ecological metagenomes</taxon>
    </lineage>
</organism>
<proteinExistence type="predicted"/>
<dbReference type="Gene3D" id="2.60.420.10">
    <property type="entry name" value="Maltose phosphorylase, domain 3"/>
    <property type="match status" value="1"/>
</dbReference>
<dbReference type="InterPro" id="IPR008928">
    <property type="entry name" value="6-hairpin_glycosidase_sf"/>
</dbReference>
<dbReference type="PANTHER" id="PTHR11051:SF14">
    <property type="entry name" value="MALTOSE PHOSPHORYLASE"/>
    <property type="match status" value="1"/>
</dbReference>
<dbReference type="Pfam" id="PF03633">
    <property type="entry name" value="Glyco_hydro_65C"/>
    <property type="match status" value="1"/>
</dbReference>
<reference evidence="2" key="1">
    <citation type="submission" date="2019-08" db="EMBL/GenBank/DDBJ databases">
        <authorList>
            <person name="Kucharzyk K."/>
            <person name="Murdoch R.W."/>
            <person name="Higgins S."/>
            <person name="Loffler F."/>
        </authorList>
    </citation>
    <scope>NUCLEOTIDE SEQUENCE</scope>
</reference>
<dbReference type="InterPro" id="IPR012341">
    <property type="entry name" value="6hp_glycosidase-like_sf"/>
</dbReference>
<comment type="caution">
    <text evidence="2">The sequence shown here is derived from an EMBL/GenBank/DDBJ whole genome shotgun (WGS) entry which is preliminary data.</text>
</comment>
<dbReference type="InterPro" id="IPR005194">
    <property type="entry name" value="Glyco_hydro_65_C"/>
</dbReference>
<sequence length="111" mass="12896">MYLRTARLDLDDYNNEVADGLHITSMAGTWLAIVQGFGGMRVKDNKLHFNPQIPEKWNAFAFNILFRNNQLNIKVEKHKTIISNIKGPAIELYLRKKPVRIEAESQEEIER</sequence>
<dbReference type="EMBL" id="VSSQ01078076">
    <property type="protein sequence ID" value="MPN27988.1"/>
    <property type="molecule type" value="Genomic_DNA"/>
</dbReference>
<feature type="domain" description="Glycoside hydrolase family 65 C-terminal" evidence="1">
    <location>
        <begin position="40"/>
        <end position="100"/>
    </location>
</feature>
<dbReference type="GO" id="GO:0047656">
    <property type="term" value="F:alpha,alpha-trehalose phosphorylase activity"/>
    <property type="evidence" value="ECO:0007669"/>
    <property type="project" value="UniProtKB-EC"/>
</dbReference>
<gene>
    <name evidence="2" type="primary">treP_4</name>
    <name evidence="2" type="ORF">SDC9_175422</name>
</gene>
<dbReference type="SUPFAM" id="SSF48208">
    <property type="entry name" value="Six-hairpin glycosidases"/>
    <property type="match status" value="1"/>
</dbReference>
<keyword evidence="2" id="KW-0328">Glycosyltransferase</keyword>
<dbReference type="Gene3D" id="1.50.10.10">
    <property type="match status" value="1"/>
</dbReference>
<name>A0A645GM41_9ZZZZ</name>
<dbReference type="PANTHER" id="PTHR11051">
    <property type="entry name" value="GLYCOSYL HYDROLASE-RELATED"/>
    <property type="match status" value="1"/>
</dbReference>
<keyword evidence="2" id="KW-0808">Transferase</keyword>
<evidence type="ECO:0000313" key="2">
    <source>
        <dbReference type="EMBL" id="MPN27988.1"/>
    </source>
</evidence>
<dbReference type="GO" id="GO:0004553">
    <property type="term" value="F:hydrolase activity, hydrolyzing O-glycosyl compounds"/>
    <property type="evidence" value="ECO:0007669"/>
    <property type="project" value="TreeGrafter"/>
</dbReference>
<accession>A0A645GM41</accession>
<protein>
    <submittedName>
        <fullName evidence="2">Alpha,alpha-trehalose phosphorylase</fullName>
        <ecNumber evidence="2">2.4.1.64</ecNumber>
    </submittedName>
</protein>
<dbReference type="EC" id="2.4.1.64" evidence="2"/>